<dbReference type="GO" id="GO:0000166">
    <property type="term" value="F:nucleotide binding"/>
    <property type="evidence" value="ECO:0007669"/>
    <property type="project" value="InterPro"/>
</dbReference>
<dbReference type="AlphaFoldDB" id="A0A4Q2KBS0"/>
<dbReference type="GO" id="GO:0009236">
    <property type="term" value="P:cobalamin biosynthetic process"/>
    <property type="evidence" value="ECO:0007669"/>
    <property type="project" value="UniProtKB-UniPathway"/>
</dbReference>
<gene>
    <name evidence="1" type="ORF">ESZ91_02735</name>
</gene>
<protein>
    <submittedName>
        <fullName evidence="1">Adenosylcobinamide kinase</fullName>
    </submittedName>
</protein>
<dbReference type="OrthoDB" id="1766664at2"/>
<keyword evidence="2" id="KW-1185">Reference proteome</keyword>
<dbReference type="InterPro" id="IPR003203">
    <property type="entry name" value="CobU/CobP"/>
</dbReference>
<evidence type="ECO:0000313" key="2">
    <source>
        <dbReference type="Proteomes" id="UP000291269"/>
    </source>
</evidence>
<dbReference type="RefSeq" id="WP_129223892.1">
    <property type="nucleotide sequence ID" value="NZ_SDOZ01000002.1"/>
</dbReference>
<dbReference type="Proteomes" id="UP000291269">
    <property type="component" value="Unassembled WGS sequence"/>
</dbReference>
<evidence type="ECO:0000313" key="1">
    <source>
        <dbReference type="EMBL" id="RXZ61320.1"/>
    </source>
</evidence>
<dbReference type="Gene3D" id="3.40.50.300">
    <property type="entry name" value="P-loop containing nucleotide triphosphate hydrolases"/>
    <property type="match status" value="1"/>
</dbReference>
<name>A0A4Q2KBS0_9FIRM</name>
<dbReference type="InterPro" id="IPR027417">
    <property type="entry name" value="P-loop_NTPase"/>
</dbReference>
<proteinExistence type="predicted"/>
<sequence>MLTLVIGGRSQGKIEFIRTQFGLSDAEIVSASQIDAYPSARALVHLEELVRERGGAALSALEEWLASEDRIVCCDEVGLGVVPVDRAEREYRDEVGKTLCALAARAERVYRVIAGIGQRIK</sequence>
<dbReference type="GO" id="GO:0043752">
    <property type="term" value="F:adenosylcobinamide kinase activity"/>
    <property type="evidence" value="ECO:0007669"/>
    <property type="project" value="InterPro"/>
</dbReference>
<dbReference type="UniPathway" id="UPA00148">
    <property type="reaction ID" value="UER00236"/>
</dbReference>
<dbReference type="SUPFAM" id="SSF52540">
    <property type="entry name" value="P-loop containing nucleoside triphosphate hydrolases"/>
    <property type="match status" value="1"/>
</dbReference>
<dbReference type="EMBL" id="SDOZ01000002">
    <property type="protein sequence ID" value="RXZ61320.1"/>
    <property type="molecule type" value="Genomic_DNA"/>
</dbReference>
<keyword evidence="1" id="KW-0808">Transferase</keyword>
<dbReference type="Pfam" id="PF02283">
    <property type="entry name" value="CobU"/>
    <property type="match status" value="1"/>
</dbReference>
<keyword evidence="1" id="KW-0418">Kinase</keyword>
<comment type="caution">
    <text evidence="1">The sequence shown here is derived from an EMBL/GenBank/DDBJ whole genome shotgun (WGS) entry which is preliminary data.</text>
</comment>
<reference evidence="1 2" key="1">
    <citation type="journal article" date="2019" name="Gut">
        <title>Antibiotics-induced monodominance of a novel gut bacterial order.</title>
        <authorList>
            <person name="Hildebrand F."/>
            <person name="Moitinho-Silva L."/>
            <person name="Blasche S."/>
            <person name="Jahn M.T."/>
            <person name="Gossmann T.I."/>
            <person name="Heuerta-Cepas J."/>
            <person name="Hercog R."/>
            <person name="Luetge M."/>
            <person name="Bahram M."/>
            <person name="Pryszlak A."/>
            <person name="Alves R.J."/>
            <person name="Waszak S.M."/>
            <person name="Zhu A."/>
            <person name="Ye L."/>
            <person name="Costea P.I."/>
            <person name="Aalvink S."/>
            <person name="Belzer C."/>
            <person name="Forslund S.K."/>
            <person name="Sunagawa S."/>
            <person name="Hentschel U."/>
            <person name="Merten C."/>
            <person name="Patil K.R."/>
            <person name="Benes V."/>
            <person name="Bork P."/>
        </authorList>
    </citation>
    <scope>NUCLEOTIDE SEQUENCE [LARGE SCALE GENOMIC DNA]</scope>
    <source>
        <strain evidence="1 2">HDS1380</strain>
    </source>
</reference>
<accession>A0A4Q2KBS0</accession>
<organism evidence="1 2">
    <name type="scientific">Candidatus Borkfalkia ceftriaxoniphila</name>
    <dbReference type="NCBI Taxonomy" id="2508949"/>
    <lineage>
        <taxon>Bacteria</taxon>
        <taxon>Bacillati</taxon>
        <taxon>Bacillota</taxon>
        <taxon>Clostridia</taxon>
        <taxon>Christensenellales</taxon>
        <taxon>Christensenellaceae</taxon>
        <taxon>Candidatus Borkfalkia</taxon>
    </lineage>
</organism>